<evidence type="ECO:0000256" key="8">
    <source>
        <dbReference type="ARBA" id="ARBA00022512"/>
    </source>
</evidence>
<dbReference type="GO" id="GO:0005576">
    <property type="term" value="C:extracellular region"/>
    <property type="evidence" value="ECO:0007669"/>
    <property type="project" value="TreeGrafter"/>
</dbReference>
<dbReference type="STRING" id="42251.A0A2T6ZVH0"/>
<dbReference type="GO" id="GO:0000272">
    <property type="term" value="P:polysaccharide catabolic process"/>
    <property type="evidence" value="ECO:0007669"/>
    <property type="project" value="UniProtKB-KW"/>
</dbReference>
<comment type="function">
    <text evidence="19">Glucanases play a role in cell expansion during growth, in cell-cell fusion during mating, and in spore release during sporulation. This enzyme may be involved in beta-glucan degradation and also function biosynthetically as a transglycosylase.</text>
</comment>
<keyword evidence="15" id="KW-0119">Carbohydrate metabolism</keyword>
<keyword evidence="17" id="KW-0961">Cell wall biogenesis/degradation</keyword>
<dbReference type="Pfam" id="PF00332">
    <property type="entry name" value="Glyco_hydro_17"/>
    <property type="match status" value="1"/>
</dbReference>
<feature type="chain" id="PRO_5015421585" description="Probable glucan endo-1,3-beta-glucosidase eglC" evidence="24">
    <location>
        <begin position="22"/>
        <end position="309"/>
    </location>
</feature>
<keyword evidence="26" id="KW-1185">Reference proteome</keyword>
<dbReference type="GO" id="GO:0009986">
    <property type="term" value="C:cell surface"/>
    <property type="evidence" value="ECO:0007669"/>
    <property type="project" value="TreeGrafter"/>
</dbReference>
<evidence type="ECO:0000313" key="26">
    <source>
        <dbReference type="Proteomes" id="UP000244722"/>
    </source>
</evidence>
<keyword evidence="14" id="KW-0325">Glycoprotein</keyword>
<keyword evidence="23" id="KW-0326">Glycosidase</keyword>
<evidence type="ECO:0000256" key="14">
    <source>
        <dbReference type="ARBA" id="ARBA00023180"/>
    </source>
</evidence>
<gene>
    <name evidence="25" type="ORF">B9Z19DRAFT_828475</name>
</gene>
<dbReference type="PANTHER" id="PTHR16631:SF13">
    <property type="entry name" value="GLUCAN ENDO-1,3-BETA-GLUCOSIDASE EGLC-RELATED"/>
    <property type="match status" value="1"/>
</dbReference>
<evidence type="ECO:0000256" key="1">
    <source>
        <dbReference type="ARBA" id="ARBA00000382"/>
    </source>
</evidence>
<keyword evidence="16" id="KW-0449">Lipoprotein</keyword>
<keyword evidence="13" id="KW-0472">Membrane</keyword>
<evidence type="ECO:0000256" key="2">
    <source>
        <dbReference type="ARBA" id="ARBA00004191"/>
    </source>
</evidence>
<evidence type="ECO:0000256" key="13">
    <source>
        <dbReference type="ARBA" id="ARBA00023136"/>
    </source>
</evidence>
<dbReference type="GO" id="GO:0098552">
    <property type="term" value="C:side of membrane"/>
    <property type="evidence" value="ECO:0007669"/>
    <property type="project" value="UniProtKB-KW"/>
</dbReference>
<reference evidence="25 26" key="1">
    <citation type="submission" date="2017-04" db="EMBL/GenBank/DDBJ databases">
        <title>Draft genome sequence of Tuber borchii Vittad., a whitish edible truffle.</title>
        <authorList>
            <consortium name="DOE Joint Genome Institute"/>
            <person name="Murat C."/>
            <person name="Kuo A."/>
            <person name="Barry K.W."/>
            <person name="Clum A."/>
            <person name="Dockter R.B."/>
            <person name="Fauchery L."/>
            <person name="Iotti M."/>
            <person name="Kohler A."/>
            <person name="Labutti K."/>
            <person name="Lindquist E.A."/>
            <person name="Lipzen A."/>
            <person name="Ohm R.A."/>
            <person name="Wang M."/>
            <person name="Grigoriev I.V."/>
            <person name="Zambonelli A."/>
            <person name="Martin F.M."/>
        </authorList>
    </citation>
    <scope>NUCLEOTIDE SEQUENCE [LARGE SCALE GENOMIC DNA]</scope>
    <source>
        <strain evidence="25 26">Tbo3840</strain>
    </source>
</reference>
<evidence type="ECO:0000256" key="22">
    <source>
        <dbReference type="RuleBase" id="RU004335"/>
    </source>
</evidence>
<comment type="similarity">
    <text evidence="4 22">Belongs to the glycosyl hydrolase 17 family.</text>
</comment>
<dbReference type="GO" id="GO:0009277">
    <property type="term" value="C:fungal-type cell wall"/>
    <property type="evidence" value="ECO:0007669"/>
    <property type="project" value="TreeGrafter"/>
</dbReference>
<keyword evidence="11 24" id="KW-0732">Signal</keyword>
<evidence type="ECO:0000256" key="19">
    <source>
        <dbReference type="ARBA" id="ARBA00025152"/>
    </source>
</evidence>
<evidence type="ECO:0000256" key="18">
    <source>
        <dbReference type="ARBA" id="ARBA00023326"/>
    </source>
</evidence>
<dbReference type="EC" id="3.2.1.39" evidence="5"/>
<evidence type="ECO:0000313" key="25">
    <source>
        <dbReference type="EMBL" id="PUU79455.1"/>
    </source>
</evidence>
<comment type="catalytic activity">
    <reaction evidence="1">
        <text>Hydrolysis of (1-&gt;3)-beta-D-glucosidic linkages in (1-&gt;3)-beta-D-glucans.</text>
        <dbReference type="EC" id="3.2.1.39"/>
    </reaction>
</comment>
<keyword evidence="7" id="KW-1003">Cell membrane</keyword>
<dbReference type="SUPFAM" id="SSF51445">
    <property type="entry name" value="(Trans)glycosidases"/>
    <property type="match status" value="1"/>
</dbReference>
<evidence type="ECO:0000256" key="23">
    <source>
        <dbReference type="RuleBase" id="RU004336"/>
    </source>
</evidence>
<proteinExistence type="inferred from homology"/>
<dbReference type="InterPro" id="IPR050732">
    <property type="entry name" value="Beta-glucan_modifiers"/>
</dbReference>
<evidence type="ECO:0000256" key="21">
    <source>
        <dbReference type="ARBA" id="ARBA00032906"/>
    </source>
</evidence>
<evidence type="ECO:0000256" key="17">
    <source>
        <dbReference type="ARBA" id="ARBA00023316"/>
    </source>
</evidence>
<name>A0A2T6ZVH0_TUBBO</name>
<dbReference type="InterPro" id="IPR017853">
    <property type="entry name" value="GH"/>
</dbReference>
<evidence type="ECO:0000256" key="6">
    <source>
        <dbReference type="ARBA" id="ARBA00019762"/>
    </source>
</evidence>
<keyword evidence="9" id="KW-0964">Secreted</keyword>
<sequence>MKFSVASAFAAAMMAADAVTAAPLEPRAPNVAYFSGFNLGANKANGDCKSTQDWIDEFNTIRSWNPEFTTVKLFSTSDCSALANAAPAATQTGFKIWVGLWPGPEAAGQGKFGQEKGALEAAIEADGTGWLAGINVGSESLYRNETSPDTLAVQIWDVKGMVQSHFNAPDVVVGTADTWTSWVNASNAIVIQASDVIIMNAFPYWQGAQIDAARGVFQEAVANTKAAVGEKQLVIGETGWPTGGPDFGDAHPSVENLQKFYKSTGCDLRGSKIPHFWFSGFDEPNKTSDIEKNFGIATSDRNIKIDITC</sequence>
<evidence type="ECO:0000256" key="5">
    <source>
        <dbReference type="ARBA" id="ARBA00012780"/>
    </source>
</evidence>
<evidence type="ECO:0000256" key="15">
    <source>
        <dbReference type="ARBA" id="ARBA00023277"/>
    </source>
</evidence>
<evidence type="ECO:0000256" key="20">
    <source>
        <dbReference type="ARBA" id="ARBA00032134"/>
    </source>
</evidence>
<protein>
    <recommendedName>
        <fullName evidence="6">Probable glucan endo-1,3-beta-glucosidase eglC</fullName>
        <ecNumber evidence="5">3.2.1.39</ecNumber>
    </recommendedName>
    <alternativeName>
        <fullName evidence="20">Endo-1,3-beta-glucanase eglC</fullName>
    </alternativeName>
    <alternativeName>
        <fullName evidence="21">Laminarinase eglC</fullName>
    </alternativeName>
</protein>
<keyword evidence="10" id="KW-0336">GPI-anchor</keyword>
<keyword evidence="18" id="KW-0624">Polysaccharide degradation</keyword>
<evidence type="ECO:0000256" key="16">
    <source>
        <dbReference type="ARBA" id="ARBA00023288"/>
    </source>
</evidence>
<dbReference type="Gene3D" id="3.20.20.80">
    <property type="entry name" value="Glycosidases"/>
    <property type="match status" value="1"/>
</dbReference>
<keyword evidence="12 23" id="KW-0378">Hydrolase</keyword>
<accession>A0A2T6ZVH0</accession>
<dbReference type="GO" id="GO:0005886">
    <property type="term" value="C:plasma membrane"/>
    <property type="evidence" value="ECO:0007669"/>
    <property type="project" value="UniProtKB-SubCell"/>
</dbReference>
<keyword evidence="8" id="KW-0134">Cell wall</keyword>
<dbReference type="OrthoDB" id="77201at2759"/>
<dbReference type="PANTHER" id="PTHR16631">
    <property type="entry name" value="GLUCAN 1,3-BETA-GLUCOSIDASE"/>
    <property type="match status" value="1"/>
</dbReference>
<evidence type="ECO:0000256" key="3">
    <source>
        <dbReference type="ARBA" id="ARBA00004609"/>
    </source>
</evidence>
<evidence type="ECO:0000256" key="24">
    <source>
        <dbReference type="SAM" id="SignalP"/>
    </source>
</evidence>
<dbReference type="GO" id="GO:0042973">
    <property type="term" value="F:glucan endo-1,3-beta-D-glucosidase activity"/>
    <property type="evidence" value="ECO:0007669"/>
    <property type="project" value="UniProtKB-EC"/>
</dbReference>
<evidence type="ECO:0000256" key="12">
    <source>
        <dbReference type="ARBA" id="ARBA00022801"/>
    </source>
</evidence>
<dbReference type="PROSITE" id="PS00587">
    <property type="entry name" value="GLYCOSYL_HYDROL_F17"/>
    <property type="match status" value="1"/>
</dbReference>
<dbReference type="InterPro" id="IPR000490">
    <property type="entry name" value="Glyco_hydro_17"/>
</dbReference>
<dbReference type="GO" id="GO:0071555">
    <property type="term" value="P:cell wall organization"/>
    <property type="evidence" value="ECO:0007669"/>
    <property type="project" value="UniProtKB-KW"/>
</dbReference>
<comment type="caution">
    <text evidence="25">The sequence shown here is derived from an EMBL/GenBank/DDBJ whole genome shotgun (WGS) entry which is preliminary data.</text>
</comment>
<feature type="signal peptide" evidence="24">
    <location>
        <begin position="1"/>
        <end position="21"/>
    </location>
</feature>
<dbReference type="Proteomes" id="UP000244722">
    <property type="component" value="Unassembled WGS sequence"/>
</dbReference>
<evidence type="ECO:0000256" key="10">
    <source>
        <dbReference type="ARBA" id="ARBA00022622"/>
    </source>
</evidence>
<dbReference type="EMBL" id="NESQ01000092">
    <property type="protein sequence ID" value="PUU79455.1"/>
    <property type="molecule type" value="Genomic_DNA"/>
</dbReference>
<evidence type="ECO:0000256" key="4">
    <source>
        <dbReference type="ARBA" id="ARBA00008773"/>
    </source>
</evidence>
<evidence type="ECO:0000256" key="9">
    <source>
        <dbReference type="ARBA" id="ARBA00022525"/>
    </source>
</evidence>
<evidence type="ECO:0000256" key="7">
    <source>
        <dbReference type="ARBA" id="ARBA00022475"/>
    </source>
</evidence>
<evidence type="ECO:0000256" key="11">
    <source>
        <dbReference type="ARBA" id="ARBA00022729"/>
    </source>
</evidence>
<comment type="subcellular location">
    <subcellularLocation>
        <location evidence="3">Cell membrane</location>
        <topology evidence="3">Lipid-anchor</topology>
        <topology evidence="3">GPI-anchor</topology>
    </subcellularLocation>
    <subcellularLocation>
        <location evidence="2">Secreted</location>
        <location evidence="2">Cell wall</location>
    </subcellularLocation>
</comment>
<organism evidence="25 26">
    <name type="scientific">Tuber borchii</name>
    <name type="common">White truffle</name>
    <dbReference type="NCBI Taxonomy" id="42251"/>
    <lineage>
        <taxon>Eukaryota</taxon>
        <taxon>Fungi</taxon>
        <taxon>Dikarya</taxon>
        <taxon>Ascomycota</taxon>
        <taxon>Pezizomycotina</taxon>
        <taxon>Pezizomycetes</taxon>
        <taxon>Pezizales</taxon>
        <taxon>Tuberaceae</taxon>
        <taxon>Tuber</taxon>
    </lineage>
</organism>
<dbReference type="AlphaFoldDB" id="A0A2T6ZVH0"/>